<comment type="caution">
    <text evidence="1">The sequence shown here is derived from an EMBL/GenBank/DDBJ whole genome shotgun (WGS) entry which is preliminary data.</text>
</comment>
<keyword evidence="2" id="KW-1185">Reference proteome</keyword>
<protein>
    <submittedName>
        <fullName evidence="1">Uncharacterized protein</fullName>
    </submittedName>
</protein>
<gene>
    <name evidence="1" type="ORF">GCM10009559_24530</name>
</gene>
<sequence>MPSATTAPAGYITSVVNLDGPLTDLGRAVLDLSVHTYGGQATYNTDSQLVVKMTAQQVTRRLVDELYG</sequence>
<accession>A0ABN1PXE6</accession>
<proteinExistence type="predicted"/>
<dbReference type="Proteomes" id="UP001499967">
    <property type="component" value="Unassembled WGS sequence"/>
</dbReference>
<evidence type="ECO:0000313" key="1">
    <source>
        <dbReference type="EMBL" id="GAA0934174.1"/>
    </source>
</evidence>
<organism evidence="1 2">
    <name type="scientific">Pseudonocardia zijingensis</name>
    <dbReference type="NCBI Taxonomy" id="153376"/>
    <lineage>
        <taxon>Bacteria</taxon>
        <taxon>Bacillati</taxon>
        <taxon>Actinomycetota</taxon>
        <taxon>Actinomycetes</taxon>
        <taxon>Pseudonocardiales</taxon>
        <taxon>Pseudonocardiaceae</taxon>
        <taxon>Pseudonocardia</taxon>
    </lineage>
</organism>
<evidence type="ECO:0000313" key="2">
    <source>
        <dbReference type="Proteomes" id="UP001499967"/>
    </source>
</evidence>
<reference evidence="1 2" key="1">
    <citation type="journal article" date="2019" name="Int. J. Syst. Evol. Microbiol.">
        <title>The Global Catalogue of Microorganisms (GCM) 10K type strain sequencing project: providing services to taxonomists for standard genome sequencing and annotation.</title>
        <authorList>
            <consortium name="The Broad Institute Genomics Platform"/>
            <consortium name="The Broad Institute Genome Sequencing Center for Infectious Disease"/>
            <person name="Wu L."/>
            <person name="Ma J."/>
        </authorList>
    </citation>
    <scope>NUCLEOTIDE SEQUENCE [LARGE SCALE GENOMIC DNA]</scope>
    <source>
        <strain evidence="1 2">JCM 11117</strain>
    </source>
</reference>
<name>A0ABN1PXE6_9PSEU</name>
<dbReference type="EMBL" id="BAAAHP010000069">
    <property type="protein sequence ID" value="GAA0934174.1"/>
    <property type="molecule type" value="Genomic_DNA"/>
</dbReference>
<dbReference type="RefSeq" id="WP_343941447.1">
    <property type="nucleotide sequence ID" value="NZ_BAAAHP010000069.1"/>
</dbReference>